<dbReference type="PROSITE" id="PS01124">
    <property type="entry name" value="HTH_ARAC_FAMILY_2"/>
    <property type="match status" value="1"/>
</dbReference>
<keyword evidence="1" id="KW-0805">Transcription regulation</keyword>
<name>A0A4U3LQN2_9ACTN</name>
<keyword evidence="3" id="KW-0804">Transcription</keyword>
<evidence type="ECO:0000256" key="3">
    <source>
        <dbReference type="ARBA" id="ARBA00023163"/>
    </source>
</evidence>
<dbReference type="InterPro" id="IPR020449">
    <property type="entry name" value="Tscrpt_reg_AraC-type_HTH"/>
</dbReference>
<dbReference type="InterPro" id="IPR018060">
    <property type="entry name" value="HTH_AraC"/>
</dbReference>
<dbReference type="GO" id="GO:0043565">
    <property type="term" value="F:sequence-specific DNA binding"/>
    <property type="evidence" value="ECO:0007669"/>
    <property type="project" value="InterPro"/>
</dbReference>
<dbReference type="Gene3D" id="1.10.10.60">
    <property type="entry name" value="Homeodomain-like"/>
    <property type="match status" value="1"/>
</dbReference>
<dbReference type="Pfam" id="PF00165">
    <property type="entry name" value="HTH_AraC"/>
    <property type="match status" value="1"/>
</dbReference>
<dbReference type="EMBL" id="SZPZ01000003">
    <property type="protein sequence ID" value="TKK78211.1"/>
    <property type="molecule type" value="Genomic_DNA"/>
</dbReference>
<evidence type="ECO:0000313" key="5">
    <source>
        <dbReference type="EMBL" id="TKK78211.1"/>
    </source>
</evidence>
<sequence length="92" mass="10043">MRPLAARLSGHLARGVTTASARGVGLRWLRGSGASRLSGVGTSRRCLGCGVAKVSRHVGYTNVSHFIKEFRTRYGMTPGTYFSELNHRDEVH</sequence>
<gene>
    <name evidence="5" type="ORF">FDA38_24310</name>
</gene>
<reference evidence="5 6" key="1">
    <citation type="submission" date="2019-04" db="EMBL/GenBank/DDBJ databases">
        <title>Kribbella sp. NEAU-THZ 27 nov., a novel actinomycete isolated from soil.</title>
        <authorList>
            <person name="Duan L."/>
        </authorList>
    </citation>
    <scope>NUCLEOTIDE SEQUENCE [LARGE SCALE GENOMIC DNA]</scope>
    <source>
        <strain evidence="6">NEAU-THZ27</strain>
    </source>
</reference>
<evidence type="ECO:0000256" key="2">
    <source>
        <dbReference type="ARBA" id="ARBA00023125"/>
    </source>
</evidence>
<dbReference type="PRINTS" id="PR00032">
    <property type="entry name" value="HTHARAC"/>
</dbReference>
<feature type="domain" description="HTH araC/xylS-type" evidence="4">
    <location>
        <begin position="51"/>
        <end position="84"/>
    </location>
</feature>
<evidence type="ECO:0000313" key="6">
    <source>
        <dbReference type="Proteomes" id="UP000305836"/>
    </source>
</evidence>
<evidence type="ECO:0000259" key="4">
    <source>
        <dbReference type="PROSITE" id="PS01124"/>
    </source>
</evidence>
<dbReference type="Proteomes" id="UP000305836">
    <property type="component" value="Unassembled WGS sequence"/>
</dbReference>
<dbReference type="AlphaFoldDB" id="A0A4U3LQN2"/>
<dbReference type="InterPro" id="IPR009057">
    <property type="entry name" value="Homeodomain-like_sf"/>
</dbReference>
<organism evidence="5 6">
    <name type="scientific">Kribbella jiaozuonensis</name>
    <dbReference type="NCBI Taxonomy" id="2575441"/>
    <lineage>
        <taxon>Bacteria</taxon>
        <taxon>Bacillati</taxon>
        <taxon>Actinomycetota</taxon>
        <taxon>Actinomycetes</taxon>
        <taxon>Propionibacteriales</taxon>
        <taxon>Kribbellaceae</taxon>
        <taxon>Kribbella</taxon>
    </lineage>
</organism>
<dbReference type="OrthoDB" id="34150at2"/>
<keyword evidence="2" id="KW-0238">DNA-binding</keyword>
<dbReference type="SUPFAM" id="SSF46689">
    <property type="entry name" value="Homeodomain-like"/>
    <property type="match status" value="1"/>
</dbReference>
<comment type="caution">
    <text evidence="5">The sequence shown here is derived from an EMBL/GenBank/DDBJ whole genome shotgun (WGS) entry which is preliminary data.</text>
</comment>
<accession>A0A4U3LQN2</accession>
<evidence type="ECO:0000256" key="1">
    <source>
        <dbReference type="ARBA" id="ARBA00023015"/>
    </source>
</evidence>
<protein>
    <submittedName>
        <fullName evidence="5">AraC family transcriptional regulator</fullName>
    </submittedName>
</protein>
<keyword evidence="6" id="KW-1185">Reference proteome</keyword>
<dbReference type="GO" id="GO:0003700">
    <property type="term" value="F:DNA-binding transcription factor activity"/>
    <property type="evidence" value="ECO:0007669"/>
    <property type="project" value="InterPro"/>
</dbReference>
<proteinExistence type="predicted"/>